<dbReference type="HOGENOM" id="CLU_111097_0_0_3"/>
<keyword evidence="1" id="KW-0472">Membrane</keyword>
<proteinExistence type="predicted"/>
<accession>B0C0H1</accession>
<dbReference type="OrthoDB" id="573435at2"/>
<organism evidence="2 3">
    <name type="scientific">Acaryochloris marina (strain MBIC 11017)</name>
    <dbReference type="NCBI Taxonomy" id="329726"/>
    <lineage>
        <taxon>Bacteria</taxon>
        <taxon>Bacillati</taxon>
        <taxon>Cyanobacteriota</taxon>
        <taxon>Cyanophyceae</taxon>
        <taxon>Acaryochloridales</taxon>
        <taxon>Acaryochloridaceae</taxon>
        <taxon>Acaryochloris</taxon>
    </lineage>
</organism>
<dbReference type="PROSITE" id="PS00409">
    <property type="entry name" value="PROKAR_NTER_METHYL"/>
    <property type="match status" value="1"/>
</dbReference>
<dbReference type="NCBIfam" id="TIGR02532">
    <property type="entry name" value="IV_pilin_GFxxxE"/>
    <property type="match status" value="1"/>
</dbReference>
<evidence type="ECO:0000313" key="3">
    <source>
        <dbReference type="Proteomes" id="UP000000268"/>
    </source>
</evidence>
<dbReference type="RefSeq" id="WP_012165976.1">
    <property type="nucleotide sequence ID" value="NC_009925.1"/>
</dbReference>
<name>B0C0H1_ACAM1</name>
<reference evidence="2 3" key="1">
    <citation type="journal article" date="2008" name="Proc. Natl. Acad. Sci. U.S.A.">
        <title>Niche adaptation and genome expansion in the chlorophyll d-producing cyanobacterium Acaryochloris marina.</title>
        <authorList>
            <person name="Swingley W.D."/>
            <person name="Chen M."/>
            <person name="Cheung P.C."/>
            <person name="Conrad A.L."/>
            <person name="Dejesa L.C."/>
            <person name="Hao J."/>
            <person name="Honchak B.M."/>
            <person name="Karbach L.E."/>
            <person name="Kurdoglu A."/>
            <person name="Lahiri S."/>
            <person name="Mastrian S.D."/>
            <person name="Miyashita H."/>
            <person name="Page L."/>
            <person name="Ramakrishna P."/>
            <person name="Satoh S."/>
            <person name="Sattley W.M."/>
            <person name="Shimada Y."/>
            <person name="Taylor H.L."/>
            <person name="Tomo T."/>
            <person name="Tsuchiya T."/>
            <person name="Wang Z.T."/>
            <person name="Raymond J."/>
            <person name="Mimuro M."/>
            <person name="Blankenship R.E."/>
            <person name="Touchman J.W."/>
        </authorList>
    </citation>
    <scope>NUCLEOTIDE SEQUENCE [LARGE SCALE GENOMIC DNA]</scope>
    <source>
        <strain evidence="3">MBIC 11017</strain>
    </source>
</reference>
<dbReference type="InterPro" id="IPR012902">
    <property type="entry name" value="N_methyl_site"/>
</dbReference>
<dbReference type="Proteomes" id="UP000000268">
    <property type="component" value="Chromosome"/>
</dbReference>
<evidence type="ECO:0000313" key="2">
    <source>
        <dbReference type="EMBL" id="ABW30764.1"/>
    </source>
</evidence>
<keyword evidence="3" id="KW-1185">Reference proteome</keyword>
<evidence type="ECO:0000256" key="1">
    <source>
        <dbReference type="SAM" id="Phobius"/>
    </source>
</evidence>
<keyword evidence="1" id="KW-1133">Transmembrane helix</keyword>
<protein>
    <recommendedName>
        <fullName evidence="4">Prepilin-type N-terminal cleavage/methylation domain-containing protein</fullName>
    </recommendedName>
</protein>
<dbReference type="eggNOG" id="COG4967">
    <property type="taxonomic scope" value="Bacteria"/>
</dbReference>
<feature type="transmembrane region" description="Helical" evidence="1">
    <location>
        <begin position="39"/>
        <end position="60"/>
    </location>
</feature>
<dbReference type="SUPFAM" id="SSF54523">
    <property type="entry name" value="Pili subunits"/>
    <property type="match status" value="1"/>
</dbReference>
<dbReference type="STRING" id="329726.AM1_5821"/>
<sequence>MHQLRSMSHIDRWLWLYLKRPKASSGVDSLKSLSAKSGGFTLIEVLVAMIVAAVFVSMTMQAMVTSAAFRVVATQYDEAVSWIQEDLETVVNQAAQYEITTQPYSSRCLATLSSDGFASGFLNDSATGLGGASTTIGPRTLGGKYYTLTRTANYASSSDPYRLLNVTYQVTEQGDSKPIATVETEVIPHAVFKCP</sequence>
<dbReference type="InterPro" id="IPR045584">
    <property type="entry name" value="Pilin-like"/>
</dbReference>
<dbReference type="AlphaFoldDB" id="B0C0H1"/>
<dbReference type="KEGG" id="amr:AM1_5821"/>
<gene>
    <name evidence="2" type="ordered locus">AM1_5821</name>
</gene>
<dbReference type="EMBL" id="CP000828">
    <property type="protein sequence ID" value="ABW30764.1"/>
    <property type="molecule type" value="Genomic_DNA"/>
</dbReference>
<dbReference type="Pfam" id="PF07963">
    <property type="entry name" value="N_methyl"/>
    <property type="match status" value="1"/>
</dbReference>
<keyword evidence="1" id="KW-0812">Transmembrane</keyword>
<evidence type="ECO:0008006" key="4">
    <source>
        <dbReference type="Google" id="ProtNLM"/>
    </source>
</evidence>